<evidence type="ECO:0000313" key="6">
    <source>
        <dbReference type="Proteomes" id="UP000033140"/>
    </source>
</evidence>
<reference evidence="5 6" key="2">
    <citation type="journal article" date="2014" name="J. Gen. Appl. Microbiol.">
        <title>The early diverging ascomycetous budding yeast Saitoella complicata has three histone deacetylases belonging to the Clr6, Hos2, and Rpd3 lineages.</title>
        <authorList>
            <person name="Nishida H."/>
            <person name="Matsumoto T."/>
            <person name="Kondo S."/>
            <person name="Hamamoto M."/>
            <person name="Yoshikawa H."/>
        </authorList>
    </citation>
    <scope>NUCLEOTIDE SEQUENCE [LARGE SCALE GENOMIC DNA]</scope>
    <source>
        <strain evidence="5 6">NRRL Y-17804</strain>
    </source>
</reference>
<feature type="region of interest" description="Disordered" evidence="3">
    <location>
        <begin position="446"/>
        <end position="465"/>
    </location>
</feature>
<dbReference type="PROSITE" id="PS51939">
    <property type="entry name" value="XRRM"/>
    <property type="match status" value="1"/>
</dbReference>
<comment type="caution">
    <text evidence="5">The sequence shown here is derived from an EMBL/GenBank/DDBJ whole genome shotgun (WGS) entry which is preliminary data.</text>
</comment>
<dbReference type="Pfam" id="PF19977">
    <property type="entry name" value="xRRM"/>
    <property type="match status" value="1"/>
</dbReference>
<organism evidence="5 6">
    <name type="scientific">Saitoella complicata (strain BCRC 22490 / CBS 7301 / JCM 7358 / NBRC 10748 / NRRL Y-17804)</name>
    <dbReference type="NCBI Taxonomy" id="698492"/>
    <lineage>
        <taxon>Eukaryota</taxon>
        <taxon>Fungi</taxon>
        <taxon>Dikarya</taxon>
        <taxon>Ascomycota</taxon>
        <taxon>Taphrinomycotina</taxon>
        <taxon>Taphrinomycotina incertae sedis</taxon>
        <taxon>Saitoella</taxon>
    </lineage>
</organism>
<feature type="region of interest" description="Disordered" evidence="3">
    <location>
        <begin position="1"/>
        <end position="66"/>
    </location>
</feature>
<evidence type="ECO:0000256" key="2">
    <source>
        <dbReference type="PROSITE-ProRule" id="PRU01288"/>
    </source>
</evidence>
<dbReference type="Gene3D" id="3.30.70.330">
    <property type="match status" value="1"/>
</dbReference>
<feature type="region of interest" description="Disordered" evidence="3">
    <location>
        <begin position="261"/>
        <end position="308"/>
    </location>
</feature>
<dbReference type="GO" id="GO:0070034">
    <property type="term" value="F:telomerase RNA binding"/>
    <property type="evidence" value="ECO:0007669"/>
    <property type="project" value="InterPro"/>
</dbReference>
<dbReference type="GO" id="GO:1904868">
    <property type="term" value="P:telomerase catalytic core complex assembly"/>
    <property type="evidence" value="ECO:0007669"/>
    <property type="project" value="InterPro"/>
</dbReference>
<evidence type="ECO:0000313" key="5">
    <source>
        <dbReference type="EMBL" id="GAO47857.1"/>
    </source>
</evidence>
<dbReference type="Proteomes" id="UP000033140">
    <property type="component" value="Unassembled WGS sequence"/>
</dbReference>
<dbReference type="InterPro" id="IPR045537">
    <property type="entry name" value="Lar7_xRRM"/>
</dbReference>
<feature type="domain" description="XRRM" evidence="4">
    <location>
        <begin position="307"/>
        <end position="468"/>
    </location>
</feature>
<reference evidence="5 6" key="1">
    <citation type="journal article" date="2011" name="J. Gen. Appl. Microbiol.">
        <title>Draft genome sequencing of the enigmatic yeast Saitoella complicata.</title>
        <authorList>
            <person name="Nishida H."/>
            <person name="Hamamoto M."/>
            <person name="Sugiyama J."/>
        </authorList>
    </citation>
    <scope>NUCLEOTIDE SEQUENCE [LARGE SCALE GENOMIC DNA]</scope>
    <source>
        <strain evidence="5 6">NRRL Y-17804</strain>
    </source>
</reference>
<protein>
    <recommendedName>
        <fullName evidence="4">XRRM domain-containing protein</fullName>
    </recommendedName>
</protein>
<name>A0A0E9NDC4_SAICN</name>
<dbReference type="InterPro" id="IPR012677">
    <property type="entry name" value="Nucleotide-bd_a/b_plait_sf"/>
</dbReference>
<reference evidence="5 6" key="3">
    <citation type="journal article" date="2015" name="Genome Announc.">
        <title>Draft Genome Sequence of the Archiascomycetous Yeast Saitoella complicata.</title>
        <authorList>
            <person name="Yamauchi K."/>
            <person name="Kondo S."/>
            <person name="Hamamoto M."/>
            <person name="Takahashi Y."/>
            <person name="Ogura Y."/>
            <person name="Hayashi T."/>
            <person name="Nishida H."/>
        </authorList>
    </citation>
    <scope>NUCLEOTIDE SEQUENCE [LARGE SCALE GENOMIC DNA]</scope>
    <source>
        <strain evidence="5 6">NRRL Y-17804</strain>
    </source>
</reference>
<feature type="compositionally biased region" description="Basic residues" evidence="3">
    <location>
        <begin position="1"/>
        <end position="12"/>
    </location>
</feature>
<dbReference type="AlphaFoldDB" id="A0A0E9NDC4"/>
<feature type="compositionally biased region" description="Basic and acidic residues" evidence="3">
    <location>
        <begin position="264"/>
        <end position="275"/>
    </location>
</feature>
<accession>A0A0E9NDC4</accession>
<dbReference type="RefSeq" id="XP_019027290.1">
    <property type="nucleotide sequence ID" value="XM_019170401.1"/>
</dbReference>
<feature type="compositionally biased region" description="Pro residues" evidence="3">
    <location>
        <begin position="286"/>
        <end position="297"/>
    </location>
</feature>
<keyword evidence="6" id="KW-1185">Reference proteome</keyword>
<dbReference type="EMBL" id="BACD03000011">
    <property type="protein sequence ID" value="GAO47857.1"/>
    <property type="molecule type" value="Genomic_DNA"/>
</dbReference>
<keyword evidence="1 2" id="KW-0694">RNA-binding</keyword>
<evidence type="ECO:0000259" key="4">
    <source>
        <dbReference type="PROSITE" id="PS51939"/>
    </source>
</evidence>
<gene>
    <name evidence="5" type="ORF">G7K_2053-t1</name>
</gene>
<dbReference type="OMA" id="CEPMYID"/>
<sequence>MFVPRTVKRKLPHAVPAELPPRALQPISTGSVAAQPESSNPADTSSKHPPRAPTGPVQQPKKGPNYSEEDLAWKHIVALEMLFAPSSSVRFAAKSIDGSSGWIHLSHIISHRSISNLRPSPSQIALATALRTIPSALIELSADGYHVRQRELPFNPLIGTDDEMTIYVEPVPAKLTDDALDVAVALRKEMSAEDPCLPIQRVFGLGRGYALVLLSSIVDESTVKNIKMPMTWMVLTKAEHDRRDVEYQRLIQSDYDALRRRRRVSPEPRRREEGRLTPPREVGRLTPPPLPSLPPKSRPASTSTPTPYEKGLILHLSHLHEETNKPTIQSFLAQVANRQQYFDKNPSAQLEYDGAPIEDATDTNLVHVQYVDYTKPSDTAYVRLSTPAEAILLARALTFQHRVMRAKDDCKGTSVGENSERKYVVGNVLEGERERIYWEMLEDAKTKGKRKRKAGDQDRSRAVESVGEVQQLVVNKAKGTHMKFD</sequence>
<feature type="compositionally biased region" description="Polar residues" evidence="3">
    <location>
        <begin position="26"/>
        <end position="44"/>
    </location>
</feature>
<dbReference type="GO" id="GO:1990904">
    <property type="term" value="C:ribonucleoprotein complex"/>
    <property type="evidence" value="ECO:0007669"/>
    <property type="project" value="UniProtKB-UniRule"/>
</dbReference>
<dbReference type="OrthoDB" id="439993at2759"/>
<evidence type="ECO:0000256" key="3">
    <source>
        <dbReference type="SAM" id="MobiDB-lite"/>
    </source>
</evidence>
<dbReference type="InterPro" id="IPR014886">
    <property type="entry name" value="La_xRRM"/>
</dbReference>
<proteinExistence type="predicted"/>
<dbReference type="STRING" id="698492.A0A0E9NDC4"/>
<evidence type="ECO:0000256" key="1">
    <source>
        <dbReference type="ARBA" id="ARBA00022884"/>
    </source>
</evidence>